<comment type="caution">
    <text evidence="2">The sequence shown here is derived from an EMBL/GenBank/DDBJ whole genome shotgun (WGS) entry which is preliminary data.</text>
</comment>
<gene>
    <name evidence="2" type="primary">AGD14_1</name>
    <name evidence="2" type="ORF">CK203_073727</name>
</gene>
<sequence length="789" mass="85502">MANRMKEDEKNERIIRGLLKLPENRRCINCNSLSRVHTSSEVSINGKFTSQEVSSLQRGGNERVKEFYFKEWDPQRHSFPDSSNIERLRDFIKHVYVDRRYSGERSFDKPPRVKMYSDRIFLKLFESANYSGFYLFKGAFAYHTGDKEEPYENRKMDNYQGGSRSPPYEDSYDRRYSDQRSPGGRSDDKNFRYGYDGRRSPGSDLENRQHGDYRRSPVRPEIVNDWRREDRFGNGRKSDRETNREGRSPDHQKDLDASSPPMVRPVREILGDNVSPLRVIEPPKANGGRVGDGFARTQDKFAFHSSLILPSIMLCLGSVNLESMNLSHEHLQLQRTASSSSLGSSNGNPGELKRENSGILIDFDADPEPPVAATVPQTQQPPVQTIAQPISSSNDNWASFDFATEAKVSQAPSNVNALETVLSQLSVPASVPGHGSGVPNSGGAPTAVPVGNVSVLPMSGDSLFPPVRPIPTSPFLGGAPAPVNTFAAFPPAAAAAAAPGLTPMLHGHDGNSFVKVTGAGQWPSMQYQQHSLFPDTGTVEFTTFANTQGPFSAPAAQAPQTVSKPQVVASSLSSPPLPVEVKPAGRKELPLDLSLQPINPSLCKFQVGKLVHPMAWGSTCNIILQRGLLLQPLPSTFSHSSKSTNPFDLNNEPPPAQAPTFPSMASLQGSLPNMPPSMGLLHSSSAGTQSTWTPPQSSLYPLAMPPQAPPYVSGMPPQVPPYASGMPPRAYMGQQVPGAIPPSSHQGVGSFGSEDAAFSSLNPNHLIGGRSSAPAALDKLSSVGGNPFG</sequence>
<feature type="region of interest" description="Disordered" evidence="1">
    <location>
        <begin position="361"/>
        <end position="382"/>
    </location>
</feature>
<protein>
    <submittedName>
        <fullName evidence="2">Putative ADP-ribosylation factor GTPase-activating protein AGD14</fullName>
    </submittedName>
</protein>
<dbReference type="InterPro" id="IPR038508">
    <property type="entry name" value="ArfGAP_dom_sf"/>
</dbReference>
<dbReference type="GO" id="GO:0005096">
    <property type="term" value="F:GTPase activator activity"/>
    <property type="evidence" value="ECO:0007669"/>
    <property type="project" value="InterPro"/>
</dbReference>
<accession>A0A438EIR3</accession>
<dbReference type="PANTHER" id="PTHR46085">
    <property type="entry name" value="ARFGAP/RECO-RELATED"/>
    <property type="match status" value="1"/>
</dbReference>
<feature type="region of interest" description="Disordered" evidence="1">
    <location>
        <begin position="150"/>
        <end position="262"/>
    </location>
</feature>
<feature type="compositionally biased region" description="Basic and acidic residues" evidence="1">
    <location>
        <begin position="185"/>
        <end position="215"/>
    </location>
</feature>
<evidence type="ECO:0000313" key="3">
    <source>
        <dbReference type="Proteomes" id="UP000288805"/>
    </source>
</evidence>
<evidence type="ECO:0000256" key="1">
    <source>
        <dbReference type="SAM" id="MobiDB-lite"/>
    </source>
</evidence>
<reference evidence="2 3" key="1">
    <citation type="journal article" date="2018" name="PLoS Genet.">
        <title>Population sequencing reveals clonal diversity and ancestral inbreeding in the grapevine cultivar Chardonnay.</title>
        <authorList>
            <person name="Roach M.J."/>
            <person name="Johnson D.L."/>
            <person name="Bohlmann J."/>
            <person name="van Vuuren H.J."/>
            <person name="Jones S.J."/>
            <person name="Pretorius I.S."/>
            <person name="Schmidt S.A."/>
            <person name="Borneman A.R."/>
        </authorList>
    </citation>
    <scope>NUCLEOTIDE SEQUENCE [LARGE SCALE GENOMIC DNA]</scope>
    <source>
        <strain evidence="3">cv. Chardonnay</strain>
        <tissue evidence="2">Leaf</tissue>
    </source>
</reference>
<dbReference type="AlphaFoldDB" id="A0A438EIR3"/>
<dbReference type="InterPro" id="IPR044820">
    <property type="entry name" value="AGD14-like"/>
</dbReference>
<feature type="compositionally biased region" description="Basic and acidic residues" evidence="1">
    <location>
        <begin position="222"/>
        <end position="256"/>
    </location>
</feature>
<dbReference type="SUPFAM" id="SSF57863">
    <property type="entry name" value="ArfGap/RecO-like zinc finger"/>
    <property type="match status" value="1"/>
</dbReference>
<organism evidence="2 3">
    <name type="scientific">Vitis vinifera</name>
    <name type="common">Grape</name>
    <dbReference type="NCBI Taxonomy" id="29760"/>
    <lineage>
        <taxon>Eukaryota</taxon>
        <taxon>Viridiplantae</taxon>
        <taxon>Streptophyta</taxon>
        <taxon>Embryophyta</taxon>
        <taxon>Tracheophyta</taxon>
        <taxon>Spermatophyta</taxon>
        <taxon>Magnoliopsida</taxon>
        <taxon>eudicotyledons</taxon>
        <taxon>Gunneridae</taxon>
        <taxon>Pentapetalae</taxon>
        <taxon>rosids</taxon>
        <taxon>Vitales</taxon>
        <taxon>Vitaceae</taxon>
        <taxon>Viteae</taxon>
        <taxon>Vitis</taxon>
    </lineage>
</organism>
<dbReference type="Proteomes" id="UP000288805">
    <property type="component" value="Unassembled WGS sequence"/>
</dbReference>
<proteinExistence type="predicted"/>
<dbReference type="PANTHER" id="PTHR46085:SF3">
    <property type="entry name" value="ARF GTPASE ACTIVATING PROTEIN"/>
    <property type="match status" value="1"/>
</dbReference>
<dbReference type="Gene3D" id="1.10.220.150">
    <property type="entry name" value="Arf GTPase activating protein"/>
    <property type="match status" value="1"/>
</dbReference>
<dbReference type="InterPro" id="IPR037278">
    <property type="entry name" value="ARFGAP/RecO"/>
</dbReference>
<evidence type="ECO:0000313" key="2">
    <source>
        <dbReference type="EMBL" id="RVW47587.1"/>
    </source>
</evidence>
<name>A0A438EIR3_VITVI</name>
<dbReference type="EMBL" id="QGNW01001279">
    <property type="protein sequence ID" value="RVW47587.1"/>
    <property type="molecule type" value="Genomic_DNA"/>
</dbReference>
<feature type="compositionally biased region" description="Low complexity" evidence="1">
    <location>
        <begin position="371"/>
        <end position="382"/>
    </location>
</feature>